<name>A0ABP8FWG6_9BACT</name>
<dbReference type="PANTHER" id="PTHR11371:SF31">
    <property type="entry name" value="EXTRACELLULAR NUCLEASE"/>
    <property type="match status" value="1"/>
</dbReference>
<proteinExistence type="predicted"/>
<dbReference type="PANTHER" id="PTHR11371">
    <property type="entry name" value="DEOXYRIBONUCLEASE"/>
    <property type="match status" value="1"/>
</dbReference>
<dbReference type="RefSeq" id="WP_344979219.1">
    <property type="nucleotide sequence ID" value="NZ_BAABFN010000005.1"/>
</dbReference>
<dbReference type="SUPFAM" id="SSF56219">
    <property type="entry name" value="DNase I-like"/>
    <property type="match status" value="1"/>
</dbReference>
<organism evidence="2 3">
    <name type="scientific">Compostibacter hankyongensis</name>
    <dbReference type="NCBI Taxonomy" id="1007089"/>
    <lineage>
        <taxon>Bacteria</taxon>
        <taxon>Pseudomonadati</taxon>
        <taxon>Bacteroidota</taxon>
        <taxon>Chitinophagia</taxon>
        <taxon>Chitinophagales</taxon>
        <taxon>Chitinophagaceae</taxon>
        <taxon>Compostibacter</taxon>
    </lineage>
</organism>
<evidence type="ECO:0000313" key="2">
    <source>
        <dbReference type="EMBL" id="GAA4312417.1"/>
    </source>
</evidence>
<dbReference type="Gene3D" id="3.60.10.10">
    <property type="entry name" value="Endonuclease/exonuclease/phosphatase"/>
    <property type="match status" value="1"/>
</dbReference>
<protein>
    <recommendedName>
        <fullName evidence="1">Endonuclease/exonuclease/phosphatase domain-containing protein</fullName>
    </recommendedName>
</protein>
<dbReference type="InterPro" id="IPR036691">
    <property type="entry name" value="Endo/exonu/phosph_ase_sf"/>
</dbReference>
<dbReference type="InterPro" id="IPR005135">
    <property type="entry name" value="Endo/exonuclease/phosphatase"/>
</dbReference>
<dbReference type="Proteomes" id="UP001501207">
    <property type="component" value="Unassembled WGS sequence"/>
</dbReference>
<keyword evidence="3" id="KW-1185">Reference proteome</keyword>
<dbReference type="CDD" id="cd10283">
    <property type="entry name" value="MnuA_DNase1-like"/>
    <property type="match status" value="1"/>
</dbReference>
<dbReference type="Pfam" id="PF03372">
    <property type="entry name" value="Exo_endo_phos"/>
    <property type="match status" value="1"/>
</dbReference>
<reference evidence="3" key="1">
    <citation type="journal article" date="2019" name="Int. J. Syst. Evol. Microbiol.">
        <title>The Global Catalogue of Microorganisms (GCM) 10K type strain sequencing project: providing services to taxonomists for standard genome sequencing and annotation.</title>
        <authorList>
            <consortium name="The Broad Institute Genomics Platform"/>
            <consortium name="The Broad Institute Genome Sequencing Center for Infectious Disease"/>
            <person name="Wu L."/>
            <person name="Ma J."/>
        </authorList>
    </citation>
    <scope>NUCLEOTIDE SEQUENCE [LARGE SCALE GENOMIC DNA]</scope>
    <source>
        <strain evidence="3">JCM 17664</strain>
    </source>
</reference>
<dbReference type="EMBL" id="BAABFN010000005">
    <property type="protein sequence ID" value="GAA4312417.1"/>
    <property type="molecule type" value="Genomic_DNA"/>
</dbReference>
<accession>A0ABP8FWG6</accession>
<feature type="domain" description="Endonuclease/exonuclease/phosphatase" evidence="1">
    <location>
        <begin position="43"/>
        <end position="234"/>
    </location>
</feature>
<evidence type="ECO:0000259" key="1">
    <source>
        <dbReference type="Pfam" id="PF03372"/>
    </source>
</evidence>
<evidence type="ECO:0000313" key="3">
    <source>
        <dbReference type="Proteomes" id="UP001501207"/>
    </source>
</evidence>
<gene>
    <name evidence="2" type="ORF">GCM10023143_22090</name>
</gene>
<sequence>MPFYQNINPQSAEGKRTIRNLLLLRKALKARIPEKQEGSLLIATWNIREFDTPKYGGRTAEAFYYIAEIISRFDIIAIQEVKEDLSALKTLTAILGSHWKYLFTDVTAGRQGNGERLAFLLDTQKVRFGGLAGEMVLPPFQTKDRSTGQVVYEPVKQLARTPYLCGFKAGWTTFILTTVHILYGSAAANDPDRLGEIKEIAQAIAKKATDKYEWSNNLVLLGDFNIYSPEDQTYQAIKAAGFVIPDALKSLPGSNVPKNKFYDQIAFKVKPRRFDPTGKAGIFDYYQYVFTLNDEHSYADQMGSAYSITSKGRKKTAAEKTRYYKTYWRTYQMSDHLPMWVEIKTDHADAYLTAKLHSGKDSTDETRHG</sequence>
<comment type="caution">
    <text evidence="2">The sequence shown here is derived from an EMBL/GenBank/DDBJ whole genome shotgun (WGS) entry which is preliminary data.</text>
</comment>